<evidence type="ECO:0000256" key="20">
    <source>
        <dbReference type="ARBA" id="ARBA00049413"/>
    </source>
</evidence>
<dbReference type="GO" id="GO:0006487">
    <property type="term" value="P:protein N-linked glycosylation"/>
    <property type="evidence" value="ECO:0007669"/>
    <property type="project" value="TreeGrafter"/>
</dbReference>
<dbReference type="FunFam" id="3.30.70.100:FF:000017">
    <property type="entry name" value="Protein NipSnap homolog 3A"/>
    <property type="match status" value="1"/>
</dbReference>
<dbReference type="GO" id="GO:0008092">
    <property type="term" value="F:cytoskeletal protein binding"/>
    <property type="evidence" value="ECO:0007669"/>
    <property type="project" value="TreeGrafter"/>
</dbReference>
<evidence type="ECO:0000256" key="1">
    <source>
        <dbReference type="ARBA" id="ARBA00001936"/>
    </source>
</evidence>
<comment type="similarity">
    <text evidence="5">Belongs to the glycosyltransferase 7 family.</text>
</comment>
<comment type="catalytic activity">
    <reaction evidence="20">
        <text>N-acetyl-D-glucosamine + UDP-alpha-D-galactose = beta-D-galactosyl-(1-&gt;4)-N-acetyl-D-glucosamine + UDP + H(+)</text>
        <dbReference type="Rhea" id="RHEA:17745"/>
        <dbReference type="ChEBI" id="CHEBI:15378"/>
        <dbReference type="ChEBI" id="CHEBI:58223"/>
        <dbReference type="ChEBI" id="CHEBI:60152"/>
        <dbReference type="ChEBI" id="CHEBI:66914"/>
        <dbReference type="ChEBI" id="CHEBI:506227"/>
        <dbReference type="EC" id="2.4.1.90"/>
    </reaction>
    <physiologicalReaction direction="left-to-right" evidence="20">
        <dbReference type="Rhea" id="RHEA:17746"/>
    </physiologicalReaction>
</comment>
<evidence type="ECO:0000256" key="2">
    <source>
        <dbReference type="ARBA" id="ARBA00004323"/>
    </source>
</evidence>
<evidence type="ECO:0000256" key="15">
    <source>
        <dbReference type="ARBA" id="ARBA00023180"/>
    </source>
</evidence>
<dbReference type="GO" id="GO:0003945">
    <property type="term" value="F:N-acetyllactosamine synthase activity"/>
    <property type="evidence" value="ECO:0007669"/>
    <property type="project" value="UniProtKB-EC"/>
</dbReference>
<feature type="region of interest" description="Disordered" evidence="22">
    <location>
        <begin position="253"/>
        <end position="277"/>
    </location>
</feature>
<evidence type="ECO:0000259" key="23">
    <source>
        <dbReference type="Pfam" id="PF02709"/>
    </source>
</evidence>
<dbReference type="InterPro" id="IPR027995">
    <property type="entry name" value="Galactosyl_T_N"/>
</dbReference>
<feature type="compositionally biased region" description="Polar residues" evidence="22">
    <location>
        <begin position="261"/>
        <end position="275"/>
    </location>
</feature>
<dbReference type="InterPro" id="IPR012577">
    <property type="entry name" value="NIPSNAP"/>
</dbReference>
<dbReference type="InterPro" id="IPR003859">
    <property type="entry name" value="Galactosyl_T"/>
</dbReference>
<dbReference type="GO" id="GO:0003831">
    <property type="term" value="F:beta-N-acetylglucosaminylglycopeptide beta-1,4-galactosyltransferase activity"/>
    <property type="evidence" value="ECO:0007669"/>
    <property type="project" value="TreeGrafter"/>
</dbReference>
<dbReference type="Gene3D" id="3.90.550.10">
    <property type="entry name" value="Spore Coat Polysaccharide Biosynthesis Protein SpsA, Chain A"/>
    <property type="match status" value="1"/>
</dbReference>
<keyword evidence="7 26" id="KW-0808">Transferase</keyword>
<keyword evidence="21" id="KW-0175">Coiled coil</keyword>
<feature type="domain" description="Galactosyltransferase N-terminal" evidence="25">
    <location>
        <begin position="47"/>
        <end position="172"/>
    </location>
</feature>
<evidence type="ECO:0000256" key="9">
    <source>
        <dbReference type="ARBA" id="ARBA00022723"/>
    </source>
</evidence>
<protein>
    <recommendedName>
        <fullName evidence="19">N-acetyllactosamine synthase</fullName>
        <ecNumber evidence="17">2.4.1.90</ecNumber>
    </recommendedName>
    <alternativeName>
        <fullName evidence="19">N-acetyllactosamine synthase</fullName>
    </alternativeName>
    <alternativeName>
        <fullName evidence="18">Nal synthase</fullName>
    </alternativeName>
</protein>
<evidence type="ECO:0000256" key="7">
    <source>
        <dbReference type="ARBA" id="ARBA00022679"/>
    </source>
</evidence>
<evidence type="ECO:0000256" key="18">
    <source>
        <dbReference type="ARBA" id="ARBA00041655"/>
    </source>
</evidence>
<comment type="similarity">
    <text evidence="4">Belongs to the NipSnap family.</text>
</comment>
<keyword evidence="16" id="KW-0464">Manganese</keyword>
<dbReference type="Pfam" id="PF02709">
    <property type="entry name" value="Glyco_transf_7C"/>
    <property type="match status" value="1"/>
</dbReference>
<dbReference type="UniPathway" id="UPA00378"/>
<evidence type="ECO:0000313" key="26">
    <source>
        <dbReference type="EMBL" id="RXM97521.1"/>
    </source>
</evidence>
<gene>
    <name evidence="26" type="ORF">EOD39_14307</name>
</gene>
<evidence type="ECO:0000256" key="4">
    <source>
        <dbReference type="ARBA" id="ARBA00005291"/>
    </source>
</evidence>
<evidence type="ECO:0000256" key="6">
    <source>
        <dbReference type="ARBA" id="ARBA00022676"/>
    </source>
</evidence>
<sequence length="787" mass="90621">MSQIAPVTETAAIFKTEAEETKPKKLEQCPETSPLLGKDLLLNVMCVFVGPLRIEFSQPVDLDEVKKQNPALQGGRFTPEDCKALQKVAVIIPFRNREEHLKYWLYYLHPILQRQQLDYGIYVIHQKGDETFNRAKLLNVGYAEALKEYDYDCFVFSDVDLIPMDDRNIYKCFGQPRHIAVSMDKFGFRLPYTQFFGGVSSLSKEQFEKINGFPNNYWGWGGEDDDIYNRIVFKGMRISRPDGTIGKCRMIRHNRDDRNEPNPQRSGFSQTQPESSMELIFRNSETRKRALEESLKNAQSAIQHQSNKLGQQQTEVLTSEATIDTLLAQQKEKYSFNINQRQLEENLQRNLEMTGLSLEKDQLYKTRKLLLQFEEVQKSIEYLASLRLKLELKLKKSLTISGFFTIKSEADGFRKYTTEAGESDLITALIIELKNIRKAYTAVLGHCDSPEDTEAINWINRSKLIKNCIDIIKNNDEKLNSLTREKREIQEKVVQGQLFVMREEIAVLKAVIHRKNKSLTALAIMTKLLEKRNEGLIEDGGKIHIISVDWRNNAILKMNVMEGFVRPVQISVNKLTSFISTGPQQQHGTFYEIRTYCIKPEKMNAFSKLTNENIHLRTAHSELIGYWTVEYGGINQLVHIWKYDSFAQRTAVRTALAHDKDWQEKYIAHMMPMLQTQDNEVTYLVPWCKIGKPVKDGVYELVTFQMKPGGPAVWGPAFQMAVNTHANAGYANLIGVFHNEFGQLNQVHVLWWYENPDQRAAGRHKSHEDARVVAAGKMQLVPFRTLG</sequence>
<reference evidence="26 27" key="1">
    <citation type="submission" date="2019-01" db="EMBL/GenBank/DDBJ databases">
        <title>Draft Genome and Complete Hox-Cluster Characterization of the Sterlet Sturgeon (Acipenser ruthenus).</title>
        <authorList>
            <person name="Wei Q."/>
        </authorList>
    </citation>
    <scope>NUCLEOTIDE SEQUENCE [LARGE SCALE GENOMIC DNA]</scope>
    <source>
        <strain evidence="26">WHYD16114868_AA</strain>
        <tissue evidence="26">Blood</tissue>
    </source>
</reference>
<dbReference type="PRINTS" id="PR02050">
    <property type="entry name" value="B14GALTRFASE"/>
</dbReference>
<keyword evidence="12" id="KW-0333">Golgi apparatus</keyword>
<feature type="domain" description="Galactosyltransferase C-terminal" evidence="23">
    <location>
        <begin position="177"/>
        <end position="253"/>
    </location>
</feature>
<dbReference type="Gene3D" id="3.30.70.100">
    <property type="match status" value="2"/>
</dbReference>
<evidence type="ECO:0000256" key="11">
    <source>
        <dbReference type="ARBA" id="ARBA00022989"/>
    </source>
</evidence>
<feature type="coiled-coil region" evidence="21">
    <location>
        <begin position="281"/>
        <end position="315"/>
    </location>
</feature>
<evidence type="ECO:0000256" key="19">
    <source>
        <dbReference type="ARBA" id="ARBA00042172"/>
    </source>
</evidence>
<comment type="pathway">
    <text evidence="3">Protein modification; protein glycosylation.</text>
</comment>
<evidence type="ECO:0000256" key="14">
    <source>
        <dbReference type="ARBA" id="ARBA00023157"/>
    </source>
</evidence>
<organism evidence="26 27">
    <name type="scientific">Acipenser ruthenus</name>
    <name type="common">Sterlet sturgeon</name>
    <dbReference type="NCBI Taxonomy" id="7906"/>
    <lineage>
        <taxon>Eukaryota</taxon>
        <taxon>Metazoa</taxon>
        <taxon>Chordata</taxon>
        <taxon>Craniata</taxon>
        <taxon>Vertebrata</taxon>
        <taxon>Euteleostomi</taxon>
        <taxon>Actinopterygii</taxon>
        <taxon>Chondrostei</taxon>
        <taxon>Acipenseriformes</taxon>
        <taxon>Acipenseridae</taxon>
        <taxon>Acipenser</taxon>
    </lineage>
</organism>
<evidence type="ECO:0000256" key="3">
    <source>
        <dbReference type="ARBA" id="ARBA00004922"/>
    </source>
</evidence>
<evidence type="ECO:0000259" key="24">
    <source>
        <dbReference type="Pfam" id="PF07978"/>
    </source>
</evidence>
<dbReference type="EMBL" id="SCEB01001049">
    <property type="protein sequence ID" value="RXM97521.1"/>
    <property type="molecule type" value="Genomic_DNA"/>
</dbReference>
<keyword evidence="6 26" id="KW-0328">Glycosyltransferase</keyword>
<dbReference type="GO" id="GO:0046872">
    <property type="term" value="F:metal ion binding"/>
    <property type="evidence" value="ECO:0007669"/>
    <property type="project" value="UniProtKB-KW"/>
</dbReference>
<keyword evidence="8" id="KW-0812">Transmembrane</keyword>
<proteinExistence type="inferred from homology"/>
<comment type="subcellular location">
    <subcellularLocation>
        <location evidence="2">Golgi apparatus membrane</location>
        <topology evidence="2">Single-pass type II membrane protein</topology>
    </subcellularLocation>
</comment>
<keyword evidence="10" id="KW-0735">Signal-anchor</keyword>
<dbReference type="InterPro" id="IPR027791">
    <property type="entry name" value="Galactosyl_T_C"/>
</dbReference>
<evidence type="ECO:0000256" key="5">
    <source>
        <dbReference type="ARBA" id="ARBA00005735"/>
    </source>
</evidence>
<dbReference type="Pfam" id="PF13733">
    <property type="entry name" value="Glyco_transf_7N"/>
    <property type="match status" value="1"/>
</dbReference>
<keyword evidence="13" id="KW-0472">Membrane</keyword>
<comment type="cofactor">
    <cofactor evidence="1">
        <name>Mn(2+)</name>
        <dbReference type="ChEBI" id="CHEBI:29035"/>
    </cofactor>
</comment>
<dbReference type="GO" id="GO:0005975">
    <property type="term" value="P:carbohydrate metabolic process"/>
    <property type="evidence" value="ECO:0007669"/>
    <property type="project" value="InterPro"/>
</dbReference>
<evidence type="ECO:0000256" key="12">
    <source>
        <dbReference type="ARBA" id="ARBA00023034"/>
    </source>
</evidence>
<evidence type="ECO:0000256" key="16">
    <source>
        <dbReference type="ARBA" id="ARBA00023211"/>
    </source>
</evidence>
<keyword evidence="15" id="KW-0325">Glycoprotein</keyword>
<keyword evidence="9" id="KW-0479">Metal-binding</keyword>
<evidence type="ECO:0000256" key="21">
    <source>
        <dbReference type="SAM" id="Coils"/>
    </source>
</evidence>
<dbReference type="FunFam" id="3.30.70.100:FF:000019">
    <property type="entry name" value="Protein NipSnap homolog 3A"/>
    <property type="match status" value="1"/>
</dbReference>
<keyword evidence="11" id="KW-1133">Transmembrane helix</keyword>
<feature type="domain" description="NIPSNAP" evidence="24">
    <location>
        <begin position="591"/>
        <end position="689"/>
    </location>
</feature>
<evidence type="ECO:0000256" key="22">
    <source>
        <dbReference type="SAM" id="MobiDB-lite"/>
    </source>
</evidence>
<evidence type="ECO:0000313" key="27">
    <source>
        <dbReference type="Proteomes" id="UP000289886"/>
    </source>
</evidence>
<evidence type="ECO:0000256" key="10">
    <source>
        <dbReference type="ARBA" id="ARBA00022968"/>
    </source>
</evidence>
<name>A0A662YNY3_ACIRT</name>
<keyword evidence="14" id="KW-1015">Disulfide bond</keyword>
<dbReference type="PANTHER" id="PTHR19300">
    <property type="entry name" value="BETA-1,4-GALACTOSYLTRANSFERASE"/>
    <property type="match status" value="1"/>
</dbReference>
<dbReference type="SUPFAM" id="SSF54909">
    <property type="entry name" value="Dimeric alpha+beta barrel"/>
    <property type="match status" value="2"/>
</dbReference>
<dbReference type="SUPFAM" id="SSF53448">
    <property type="entry name" value="Nucleotide-diphospho-sugar transferases"/>
    <property type="match status" value="1"/>
</dbReference>
<evidence type="ECO:0000259" key="25">
    <source>
        <dbReference type="Pfam" id="PF13733"/>
    </source>
</evidence>
<dbReference type="PANTHER" id="PTHR19300:SF5">
    <property type="entry name" value="BETA-1,4-GALACTOSYLTRANSFERASE 1"/>
    <property type="match status" value="1"/>
</dbReference>
<dbReference type="InterPro" id="IPR029044">
    <property type="entry name" value="Nucleotide-diphossugar_trans"/>
</dbReference>
<dbReference type="EC" id="2.4.1.90" evidence="17"/>
<evidence type="ECO:0000256" key="17">
    <source>
        <dbReference type="ARBA" id="ARBA00038891"/>
    </source>
</evidence>
<keyword evidence="27" id="KW-1185">Reference proteome</keyword>
<feature type="domain" description="NIPSNAP" evidence="24">
    <location>
        <begin position="699"/>
        <end position="773"/>
    </location>
</feature>
<dbReference type="InterPro" id="IPR011008">
    <property type="entry name" value="Dimeric_a/b-barrel"/>
</dbReference>
<evidence type="ECO:0000256" key="8">
    <source>
        <dbReference type="ARBA" id="ARBA00022692"/>
    </source>
</evidence>
<dbReference type="CDD" id="cd00899">
    <property type="entry name" value="b4GalT"/>
    <property type="match status" value="1"/>
</dbReference>
<evidence type="ECO:0000256" key="13">
    <source>
        <dbReference type="ARBA" id="ARBA00023136"/>
    </source>
</evidence>
<dbReference type="Pfam" id="PF07978">
    <property type="entry name" value="NIPSNAP"/>
    <property type="match status" value="2"/>
</dbReference>
<dbReference type="AlphaFoldDB" id="A0A662YNY3"/>
<dbReference type="FunFam" id="3.90.550.10:FF:000028">
    <property type="entry name" value="beta-1,4-galactosyltransferase 1"/>
    <property type="match status" value="1"/>
</dbReference>
<dbReference type="GO" id="GO:0000139">
    <property type="term" value="C:Golgi membrane"/>
    <property type="evidence" value="ECO:0007669"/>
    <property type="project" value="UniProtKB-SubCell"/>
</dbReference>
<comment type="caution">
    <text evidence="26">The sequence shown here is derived from an EMBL/GenBank/DDBJ whole genome shotgun (WGS) entry which is preliminary data.</text>
</comment>
<dbReference type="Proteomes" id="UP000289886">
    <property type="component" value="Unassembled WGS sequence"/>
</dbReference>
<accession>A0A662YNY3</accession>